<gene>
    <name evidence="6" type="ORF">PHJA_002129600</name>
</gene>
<dbReference type="GO" id="GO:0016567">
    <property type="term" value="P:protein ubiquitination"/>
    <property type="evidence" value="ECO:0007669"/>
    <property type="project" value="TreeGrafter"/>
</dbReference>
<dbReference type="InterPro" id="IPR001841">
    <property type="entry name" value="Znf_RING"/>
</dbReference>
<dbReference type="PANTHER" id="PTHR45969:SF5">
    <property type="entry name" value="E3 UBIQUITIN-PROTEIN LIGASE RHA2A"/>
    <property type="match status" value="1"/>
</dbReference>
<dbReference type="PROSITE" id="PS50089">
    <property type="entry name" value="ZF_RING_2"/>
    <property type="match status" value="1"/>
</dbReference>
<sequence>MGLQNQLSDVSSESTIIIMVVLIAKSVRYLRSALFTIVRALGIYIPSPYDAVGSGLAGVTLLCEQMNLNRVRSYASQSDGSDCVVCLSRMCGGDHVRTLACRHVFHKDCLDGWLAHMNFTCPLCRAPMVKEGHVEQARRRVAGDLLAWFPLQ</sequence>
<keyword evidence="1" id="KW-0479">Metal-binding</keyword>
<proteinExistence type="predicted"/>
<evidence type="ECO:0000256" key="4">
    <source>
        <dbReference type="PROSITE-ProRule" id="PRU00175"/>
    </source>
</evidence>
<dbReference type="AlphaFoldDB" id="A0A830CXQ0"/>
<name>A0A830CXQ0_9LAMI</name>
<dbReference type="Proteomes" id="UP000653305">
    <property type="component" value="Unassembled WGS sequence"/>
</dbReference>
<comment type="caution">
    <text evidence="6">The sequence shown here is derived from an EMBL/GenBank/DDBJ whole genome shotgun (WGS) entry which is preliminary data.</text>
</comment>
<organism evidence="6 7">
    <name type="scientific">Phtheirospermum japonicum</name>
    <dbReference type="NCBI Taxonomy" id="374723"/>
    <lineage>
        <taxon>Eukaryota</taxon>
        <taxon>Viridiplantae</taxon>
        <taxon>Streptophyta</taxon>
        <taxon>Embryophyta</taxon>
        <taxon>Tracheophyta</taxon>
        <taxon>Spermatophyta</taxon>
        <taxon>Magnoliopsida</taxon>
        <taxon>eudicotyledons</taxon>
        <taxon>Gunneridae</taxon>
        <taxon>Pentapetalae</taxon>
        <taxon>asterids</taxon>
        <taxon>lamiids</taxon>
        <taxon>Lamiales</taxon>
        <taxon>Orobanchaceae</taxon>
        <taxon>Orobanchaceae incertae sedis</taxon>
        <taxon>Phtheirospermum</taxon>
    </lineage>
</organism>
<dbReference type="Pfam" id="PF13639">
    <property type="entry name" value="zf-RING_2"/>
    <property type="match status" value="1"/>
</dbReference>
<dbReference type="SUPFAM" id="SSF57850">
    <property type="entry name" value="RING/U-box"/>
    <property type="match status" value="1"/>
</dbReference>
<protein>
    <submittedName>
        <fullName evidence="6">E3 ubiquitin-protein ligase rha2a</fullName>
    </submittedName>
</protein>
<reference evidence="6" key="1">
    <citation type="submission" date="2020-07" db="EMBL/GenBank/DDBJ databases">
        <title>Ethylene signaling mediates host invasion by parasitic plants.</title>
        <authorList>
            <person name="Yoshida S."/>
        </authorList>
    </citation>
    <scope>NUCLEOTIDE SEQUENCE</scope>
    <source>
        <strain evidence="6">Okayama</strain>
    </source>
</reference>
<evidence type="ECO:0000259" key="5">
    <source>
        <dbReference type="PROSITE" id="PS50089"/>
    </source>
</evidence>
<dbReference type="EMBL" id="BMAC01000592">
    <property type="protein sequence ID" value="GFP99855.1"/>
    <property type="molecule type" value="Genomic_DNA"/>
</dbReference>
<keyword evidence="3" id="KW-0862">Zinc</keyword>
<evidence type="ECO:0000256" key="3">
    <source>
        <dbReference type="ARBA" id="ARBA00022833"/>
    </source>
</evidence>
<evidence type="ECO:0000256" key="1">
    <source>
        <dbReference type="ARBA" id="ARBA00022723"/>
    </source>
</evidence>
<dbReference type="SMART" id="SM00184">
    <property type="entry name" value="RING"/>
    <property type="match status" value="1"/>
</dbReference>
<dbReference type="OrthoDB" id="8062037at2759"/>
<evidence type="ECO:0000313" key="7">
    <source>
        <dbReference type="Proteomes" id="UP000653305"/>
    </source>
</evidence>
<keyword evidence="2 4" id="KW-0863">Zinc-finger</keyword>
<keyword evidence="7" id="KW-1185">Reference proteome</keyword>
<accession>A0A830CXQ0</accession>
<dbReference type="PANTHER" id="PTHR45969">
    <property type="entry name" value="RING ZINC FINGER PROTEIN-RELATED"/>
    <property type="match status" value="1"/>
</dbReference>
<evidence type="ECO:0000313" key="6">
    <source>
        <dbReference type="EMBL" id="GFP99855.1"/>
    </source>
</evidence>
<evidence type="ECO:0000256" key="2">
    <source>
        <dbReference type="ARBA" id="ARBA00022771"/>
    </source>
</evidence>
<dbReference type="Gene3D" id="3.30.40.10">
    <property type="entry name" value="Zinc/RING finger domain, C3HC4 (zinc finger)"/>
    <property type="match status" value="1"/>
</dbReference>
<dbReference type="GO" id="GO:0008270">
    <property type="term" value="F:zinc ion binding"/>
    <property type="evidence" value="ECO:0007669"/>
    <property type="project" value="UniProtKB-KW"/>
</dbReference>
<dbReference type="GO" id="GO:0061630">
    <property type="term" value="F:ubiquitin protein ligase activity"/>
    <property type="evidence" value="ECO:0007669"/>
    <property type="project" value="TreeGrafter"/>
</dbReference>
<feature type="domain" description="RING-type" evidence="5">
    <location>
        <begin position="83"/>
        <end position="125"/>
    </location>
</feature>
<dbReference type="InterPro" id="IPR013083">
    <property type="entry name" value="Znf_RING/FYVE/PHD"/>
</dbReference>